<keyword evidence="4 8" id="KW-0547">Nucleotide-binding</keyword>
<evidence type="ECO:0000313" key="11">
    <source>
        <dbReference type="EMBL" id="OWK45453.1"/>
    </source>
</evidence>
<dbReference type="Gene3D" id="3.30.200.20">
    <property type="entry name" value="Phosphorylase Kinase, domain 1"/>
    <property type="match status" value="1"/>
</dbReference>
<evidence type="ECO:0000256" key="1">
    <source>
        <dbReference type="ARBA" id="ARBA00012513"/>
    </source>
</evidence>
<dbReference type="RefSeq" id="WP_088253183.1">
    <property type="nucleotide sequence ID" value="NZ_NIDE01000002.1"/>
</dbReference>
<evidence type="ECO:0000256" key="5">
    <source>
        <dbReference type="ARBA" id="ARBA00022777"/>
    </source>
</evidence>
<dbReference type="Gene3D" id="1.10.510.10">
    <property type="entry name" value="Transferase(Phosphotransferase) domain 1"/>
    <property type="match status" value="1"/>
</dbReference>
<dbReference type="InterPro" id="IPR008271">
    <property type="entry name" value="Ser/Thr_kinase_AS"/>
</dbReference>
<organism evidence="11 12">
    <name type="scientific">Fimbriiglobus ruber</name>
    <dbReference type="NCBI Taxonomy" id="1908690"/>
    <lineage>
        <taxon>Bacteria</taxon>
        <taxon>Pseudomonadati</taxon>
        <taxon>Planctomycetota</taxon>
        <taxon>Planctomycetia</taxon>
        <taxon>Gemmatales</taxon>
        <taxon>Gemmataceae</taxon>
        <taxon>Fimbriiglobus</taxon>
    </lineage>
</organism>
<dbReference type="InterPro" id="IPR011990">
    <property type="entry name" value="TPR-like_helical_dom_sf"/>
</dbReference>
<evidence type="ECO:0000256" key="4">
    <source>
        <dbReference type="ARBA" id="ARBA00022741"/>
    </source>
</evidence>
<dbReference type="Proteomes" id="UP000214646">
    <property type="component" value="Unassembled WGS sequence"/>
</dbReference>
<dbReference type="InterPro" id="IPR017441">
    <property type="entry name" value="Protein_kinase_ATP_BS"/>
</dbReference>
<dbReference type="PANTHER" id="PTHR43289:SF6">
    <property type="entry name" value="SERINE_THREONINE-PROTEIN KINASE NEKL-3"/>
    <property type="match status" value="1"/>
</dbReference>
<dbReference type="SUPFAM" id="SSF48452">
    <property type="entry name" value="TPR-like"/>
    <property type="match status" value="2"/>
</dbReference>
<accession>A0A225DWR1</accession>
<dbReference type="EMBL" id="NIDE01000002">
    <property type="protein sequence ID" value="OWK45453.1"/>
    <property type="molecule type" value="Genomic_DNA"/>
</dbReference>
<evidence type="ECO:0000256" key="8">
    <source>
        <dbReference type="PROSITE-ProRule" id="PRU10141"/>
    </source>
</evidence>
<dbReference type="PANTHER" id="PTHR43289">
    <property type="entry name" value="MITOGEN-ACTIVATED PROTEIN KINASE KINASE KINASE 20-RELATED"/>
    <property type="match status" value="1"/>
</dbReference>
<dbReference type="EC" id="2.7.11.1" evidence="1"/>
<dbReference type="GO" id="GO:0005524">
    <property type="term" value="F:ATP binding"/>
    <property type="evidence" value="ECO:0007669"/>
    <property type="project" value="UniProtKB-UniRule"/>
</dbReference>
<evidence type="ECO:0000256" key="6">
    <source>
        <dbReference type="ARBA" id="ARBA00022840"/>
    </source>
</evidence>
<dbReference type="Pfam" id="PF13432">
    <property type="entry name" value="TPR_16"/>
    <property type="match status" value="3"/>
</dbReference>
<feature type="repeat" description="TPR" evidence="7">
    <location>
        <begin position="643"/>
        <end position="676"/>
    </location>
</feature>
<reference evidence="12" key="1">
    <citation type="submission" date="2017-06" db="EMBL/GenBank/DDBJ databases">
        <title>Genome analysis of Fimbriiglobus ruber SP5, the first member of the order Planctomycetales with confirmed chitinolytic capability.</title>
        <authorList>
            <person name="Ravin N.V."/>
            <person name="Rakitin A.L."/>
            <person name="Ivanova A.A."/>
            <person name="Beletsky A.V."/>
            <person name="Kulichevskaya I.S."/>
            <person name="Mardanov A.V."/>
            <person name="Dedysh S.N."/>
        </authorList>
    </citation>
    <scope>NUCLEOTIDE SEQUENCE [LARGE SCALE GENOMIC DNA]</scope>
    <source>
        <strain evidence="12">SP5</strain>
    </source>
</reference>
<feature type="transmembrane region" description="Helical" evidence="9">
    <location>
        <begin position="368"/>
        <end position="389"/>
    </location>
</feature>
<proteinExistence type="predicted"/>
<protein>
    <recommendedName>
        <fullName evidence="1">non-specific serine/threonine protein kinase</fullName>
        <ecNumber evidence="1">2.7.11.1</ecNumber>
    </recommendedName>
</protein>
<dbReference type="SMART" id="SM00220">
    <property type="entry name" value="S_TKc"/>
    <property type="match status" value="1"/>
</dbReference>
<sequence length="1146" mass="124670">MADERLVLQLLEEVLQSGRTPEDVCADKPDLLAEVRARLGRLNRVKGELDALFPELATTGSDSTSSFRLGGDLPQIPGHDVEAVLGRGGMGVVYKARHRQLNRPVAVKMMLAGGFAGPLEVARFRREAETLAGLGHPHIVRVHEAGELDGLPYFTMELVEGGTLAEQLGGVPQPADRAANLVITLAGAVQAAHDRNIVHRDLKPGNILLTPDGTPKVSDFGLARWVDVGATLTRTGARVGTPSYMAPEQAAGAAGAAKPAVDVYALGAILYEVLTGRPPFRAETAAETERQVIAEEPAPPSRLNARVSRDLETICLKCLHKDPRRRYPSAAALADDLGRFRRGETITARPAGAIERTGKWVRRHPGRALLLLIGTLVALALLAGGWWFVARRAATDRAVAADLREAEGALEQSAWPQARAAVDRAKARLDGRGESSLQGRLDRAAGNLELAARLDAIFTDYTGSARTAEEGFDHARANREYATAFREAGFGTVDESPERVAERVRASGIRRAVVGGLDQWANCTHDPGTSQWTLEVARLADPDPDSGWRDRVRDPAVRKNPAVLAELARTAPLDARAVQLHISLAFRLQKAGGDALGLFKRVQAAHPDDFWATYLLACELDLRADPNAIGYYRAALALRPRSFAVLHNLGVALDDQGRVAEATAHRERVVSLDPDNSSAHHNLALSYLHQNRLGAAADEFRTAVRLNPKSGAAHSGLGQALFCQGQFGAARAAIRRSLELLPPGQGIRPGTEWMLTRCDRMSSLEGRLDEIARGVDKPAGAGECVDFAELCARRQQPVAAVRLYVAAFAANPELAGGLGLNRRYYAACAAVRAGCGGGTDAPPDGPARAGLRKQALVWLRADRDQQALNYARGNAGVRRTVMRSLQNWRLDENLSDVRNPEALARLDDDERRQWRALWAGVDGLAAGDSLPVWDSARFYAARREWKLAAESYARVFEVSSTEDGHAWFELAAVQVLAGDRDGYRRTCSHLVEKGIGTGLVRSYHVARACTLAPGAIDDMNRPRERSEAELGRSANDYWSLTEQAALHYRAGRPQEAIPLLLRSLATSGTSGHRMMNWLWLALAHQRLGQTKEAAAWLDKVRGYQEQFEGRMPVGDEKLGFDLHNWLEAQILRQEVEALMRQPLAGK</sequence>
<dbReference type="OrthoDB" id="258731at2"/>
<dbReference type="InterPro" id="IPR011009">
    <property type="entry name" value="Kinase-like_dom_sf"/>
</dbReference>
<dbReference type="PROSITE" id="PS00107">
    <property type="entry name" value="PROTEIN_KINASE_ATP"/>
    <property type="match status" value="1"/>
</dbReference>
<keyword evidence="12" id="KW-1185">Reference proteome</keyword>
<gene>
    <name evidence="11" type="ORF">FRUB_01784</name>
</gene>
<dbReference type="Pfam" id="PF00069">
    <property type="entry name" value="Pkinase"/>
    <property type="match status" value="1"/>
</dbReference>
<keyword evidence="9" id="KW-1133">Transmembrane helix</keyword>
<dbReference type="PROSITE" id="PS00108">
    <property type="entry name" value="PROTEIN_KINASE_ST"/>
    <property type="match status" value="1"/>
</dbReference>
<name>A0A225DWR1_9BACT</name>
<dbReference type="PROSITE" id="PS50011">
    <property type="entry name" value="PROTEIN_KINASE_DOM"/>
    <property type="match status" value="1"/>
</dbReference>
<dbReference type="InterPro" id="IPR019734">
    <property type="entry name" value="TPR_rpt"/>
</dbReference>
<feature type="repeat" description="TPR" evidence="7">
    <location>
        <begin position="677"/>
        <end position="710"/>
    </location>
</feature>
<feature type="domain" description="Protein kinase" evidence="10">
    <location>
        <begin position="79"/>
        <end position="340"/>
    </location>
</feature>
<comment type="caution">
    <text evidence="11">The sequence shown here is derived from an EMBL/GenBank/DDBJ whole genome shotgun (WGS) entry which is preliminary data.</text>
</comment>
<keyword evidence="5 11" id="KW-0418">Kinase</keyword>
<dbReference type="GO" id="GO:0004674">
    <property type="term" value="F:protein serine/threonine kinase activity"/>
    <property type="evidence" value="ECO:0007669"/>
    <property type="project" value="UniProtKB-KW"/>
</dbReference>
<keyword evidence="7" id="KW-0802">TPR repeat</keyword>
<evidence type="ECO:0000256" key="2">
    <source>
        <dbReference type="ARBA" id="ARBA00022527"/>
    </source>
</evidence>
<evidence type="ECO:0000256" key="3">
    <source>
        <dbReference type="ARBA" id="ARBA00022679"/>
    </source>
</evidence>
<evidence type="ECO:0000256" key="9">
    <source>
        <dbReference type="SAM" id="Phobius"/>
    </source>
</evidence>
<keyword evidence="6 8" id="KW-0067">ATP-binding</keyword>
<keyword evidence="9" id="KW-0812">Transmembrane</keyword>
<dbReference type="AlphaFoldDB" id="A0A225DWR1"/>
<keyword evidence="2 11" id="KW-0723">Serine/threonine-protein kinase</keyword>
<evidence type="ECO:0000259" key="10">
    <source>
        <dbReference type="PROSITE" id="PS50011"/>
    </source>
</evidence>
<dbReference type="CDD" id="cd14014">
    <property type="entry name" value="STKc_PknB_like"/>
    <property type="match status" value="1"/>
</dbReference>
<dbReference type="InterPro" id="IPR000719">
    <property type="entry name" value="Prot_kinase_dom"/>
</dbReference>
<keyword evidence="3" id="KW-0808">Transferase</keyword>
<dbReference type="PROSITE" id="PS50005">
    <property type="entry name" value="TPR"/>
    <property type="match status" value="2"/>
</dbReference>
<dbReference type="FunFam" id="1.10.510.10:FF:000021">
    <property type="entry name" value="Serine/threonine protein kinase"/>
    <property type="match status" value="1"/>
</dbReference>
<dbReference type="SUPFAM" id="SSF56112">
    <property type="entry name" value="Protein kinase-like (PK-like)"/>
    <property type="match status" value="1"/>
</dbReference>
<evidence type="ECO:0000313" key="12">
    <source>
        <dbReference type="Proteomes" id="UP000214646"/>
    </source>
</evidence>
<dbReference type="Gene3D" id="1.25.40.10">
    <property type="entry name" value="Tetratricopeptide repeat domain"/>
    <property type="match status" value="2"/>
</dbReference>
<dbReference type="SMART" id="SM00028">
    <property type="entry name" value="TPR"/>
    <property type="match status" value="5"/>
</dbReference>
<evidence type="ECO:0000256" key="7">
    <source>
        <dbReference type="PROSITE-ProRule" id="PRU00339"/>
    </source>
</evidence>
<keyword evidence="9" id="KW-0472">Membrane</keyword>
<feature type="binding site" evidence="8">
    <location>
        <position position="108"/>
    </location>
    <ligand>
        <name>ATP</name>
        <dbReference type="ChEBI" id="CHEBI:30616"/>
    </ligand>
</feature>